<keyword evidence="2" id="KW-1185">Reference proteome</keyword>
<gene>
    <name evidence="1" type="ORF">F4820DRAFT_468798</name>
</gene>
<evidence type="ECO:0000313" key="2">
    <source>
        <dbReference type="Proteomes" id="UP001497700"/>
    </source>
</evidence>
<evidence type="ECO:0000313" key="1">
    <source>
        <dbReference type="EMBL" id="KAI4866442.1"/>
    </source>
</evidence>
<reference evidence="1 2" key="1">
    <citation type="journal article" date="2022" name="New Phytol.">
        <title>Ecological generalism drives hyperdiversity of secondary metabolite gene clusters in xylarialean endophytes.</title>
        <authorList>
            <person name="Franco M.E.E."/>
            <person name="Wisecaver J.H."/>
            <person name="Arnold A.E."/>
            <person name="Ju Y.M."/>
            <person name="Slot J.C."/>
            <person name="Ahrendt S."/>
            <person name="Moore L.P."/>
            <person name="Eastman K.E."/>
            <person name="Scott K."/>
            <person name="Konkel Z."/>
            <person name="Mondo S.J."/>
            <person name="Kuo A."/>
            <person name="Hayes R.D."/>
            <person name="Haridas S."/>
            <person name="Andreopoulos B."/>
            <person name="Riley R."/>
            <person name="LaButti K."/>
            <person name="Pangilinan J."/>
            <person name="Lipzen A."/>
            <person name="Amirebrahimi M."/>
            <person name="Yan J."/>
            <person name="Adam C."/>
            <person name="Keymanesh K."/>
            <person name="Ng V."/>
            <person name="Louie K."/>
            <person name="Northen T."/>
            <person name="Drula E."/>
            <person name="Henrissat B."/>
            <person name="Hsieh H.M."/>
            <person name="Youens-Clark K."/>
            <person name="Lutzoni F."/>
            <person name="Miadlikowska J."/>
            <person name="Eastwood D.C."/>
            <person name="Hamelin R.C."/>
            <person name="Grigoriev I.V."/>
            <person name="U'Ren J.M."/>
        </authorList>
    </citation>
    <scope>NUCLEOTIDE SEQUENCE [LARGE SCALE GENOMIC DNA]</scope>
    <source>
        <strain evidence="1 2">CBS 119005</strain>
    </source>
</reference>
<accession>A0ACB9Z4N6</accession>
<protein>
    <submittedName>
        <fullName evidence="1">Estradiol 17 beta-dehydrogenase</fullName>
    </submittedName>
</protein>
<comment type="caution">
    <text evidence="1">The sequence shown here is derived from an EMBL/GenBank/DDBJ whole genome shotgun (WGS) entry which is preliminary data.</text>
</comment>
<sequence>MVSLSTIRAHFFPPKPQFTDKDVPDLHGKVYIVTGANSGIGRELAYMLYSKNAKVYVGARSEEKANNAISSIRNALPASTGSLVQMHIDLSDLEKVKAAARHFLAEESKLNALFNNAGVMVAPVEPSPKTTQGYELALGLLTPTLIETARIEPANSVRVVWLSSFGMELQAQSEIGISTDNLDYHIPRTAEDRYGISKTGVWALAVEYATRHKADGIVSVPLNPGNLRTELARHQSLAVKLVAALVCYPAVRGAYSELFAGFSPDVTVEKSNWSKVWVGPFGRFLPLRSDLTNATIHEADGGTGGTAKFWEWNEKQVAEYM</sequence>
<dbReference type="Proteomes" id="UP001497700">
    <property type="component" value="Unassembled WGS sequence"/>
</dbReference>
<name>A0ACB9Z4N6_9PEZI</name>
<organism evidence="1 2">
    <name type="scientific">Hypoxylon rubiginosum</name>
    <dbReference type="NCBI Taxonomy" id="110542"/>
    <lineage>
        <taxon>Eukaryota</taxon>
        <taxon>Fungi</taxon>
        <taxon>Dikarya</taxon>
        <taxon>Ascomycota</taxon>
        <taxon>Pezizomycotina</taxon>
        <taxon>Sordariomycetes</taxon>
        <taxon>Xylariomycetidae</taxon>
        <taxon>Xylariales</taxon>
        <taxon>Hypoxylaceae</taxon>
        <taxon>Hypoxylon</taxon>
    </lineage>
</organism>
<proteinExistence type="predicted"/>
<dbReference type="EMBL" id="MU393458">
    <property type="protein sequence ID" value="KAI4866442.1"/>
    <property type="molecule type" value="Genomic_DNA"/>
</dbReference>